<keyword evidence="4 7" id="KW-1133">Transmembrane helix</keyword>
<comment type="caution">
    <text evidence="9">The sequence shown here is derived from an EMBL/GenBank/DDBJ whole genome shotgun (WGS) entry which is preliminary data.</text>
</comment>
<evidence type="ECO:0000256" key="6">
    <source>
        <dbReference type="SAM" id="MobiDB-lite"/>
    </source>
</evidence>
<evidence type="ECO:0000259" key="8">
    <source>
        <dbReference type="Pfam" id="PF03176"/>
    </source>
</evidence>
<protein>
    <recommendedName>
        <fullName evidence="8">Membrane transport protein MMPL domain-containing protein</fullName>
    </recommendedName>
</protein>
<feature type="transmembrane region" description="Helical" evidence="7">
    <location>
        <begin position="39"/>
        <end position="60"/>
    </location>
</feature>
<name>A0A919RK26_9ACTN</name>
<keyword evidence="3 7" id="KW-0812">Transmembrane</keyword>
<gene>
    <name evidence="9" type="ORF">Ssi02_55030</name>
</gene>
<feature type="compositionally biased region" description="Low complexity" evidence="6">
    <location>
        <begin position="128"/>
        <end position="137"/>
    </location>
</feature>
<dbReference type="SUPFAM" id="SSF82866">
    <property type="entry name" value="Multidrug efflux transporter AcrB transmembrane domain"/>
    <property type="match status" value="1"/>
</dbReference>
<dbReference type="EMBL" id="BOOW01000034">
    <property type="protein sequence ID" value="GII95272.1"/>
    <property type="molecule type" value="Genomic_DNA"/>
</dbReference>
<dbReference type="PANTHER" id="PTHR33406">
    <property type="entry name" value="MEMBRANE PROTEIN MJ1562-RELATED"/>
    <property type="match status" value="1"/>
</dbReference>
<dbReference type="RefSeq" id="WP_204030344.1">
    <property type="nucleotide sequence ID" value="NZ_BOOW01000034.1"/>
</dbReference>
<evidence type="ECO:0000256" key="4">
    <source>
        <dbReference type="ARBA" id="ARBA00022989"/>
    </source>
</evidence>
<organism evidence="9 10">
    <name type="scientific">Sinosporangium siamense</name>
    <dbReference type="NCBI Taxonomy" id="1367973"/>
    <lineage>
        <taxon>Bacteria</taxon>
        <taxon>Bacillati</taxon>
        <taxon>Actinomycetota</taxon>
        <taxon>Actinomycetes</taxon>
        <taxon>Streptosporangiales</taxon>
        <taxon>Streptosporangiaceae</taxon>
        <taxon>Sinosporangium</taxon>
    </lineage>
</organism>
<keyword evidence="5 7" id="KW-0472">Membrane</keyword>
<evidence type="ECO:0000313" key="9">
    <source>
        <dbReference type="EMBL" id="GII95272.1"/>
    </source>
</evidence>
<evidence type="ECO:0000256" key="1">
    <source>
        <dbReference type="ARBA" id="ARBA00004651"/>
    </source>
</evidence>
<reference evidence="9" key="1">
    <citation type="submission" date="2021-01" db="EMBL/GenBank/DDBJ databases">
        <title>Whole genome shotgun sequence of Sinosporangium siamense NBRC 109515.</title>
        <authorList>
            <person name="Komaki H."/>
            <person name="Tamura T."/>
        </authorList>
    </citation>
    <scope>NUCLEOTIDE SEQUENCE</scope>
    <source>
        <strain evidence="9">NBRC 109515</strain>
    </source>
</reference>
<dbReference type="GO" id="GO:0005886">
    <property type="term" value="C:plasma membrane"/>
    <property type="evidence" value="ECO:0007669"/>
    <property type="project" value="UniProtKB-SubCell"/>
</dbReference>
<evidence type="ECO:0000256" key="5">
    <source>
        <dbReference type="ARBA" id="ARBA00023136"/>
    </source>
</evidence>
<evidence type="ECO:0000313" key="10">
    <source>
        <dbReference type="Proteomes" id="UP000606172"/>
    </source>
</evidence>
<proteinExistence type="predicted"/>
<evidence type="ECO:0000256" key="2">
    <source>
        <dbReference type="ARBA" id="ARBA00022475"/>
    </source>
</evidence>
<dbReference type="Pfam" id="PF03176">
    <property type="entry name" value="MMPL"/>
    <property type="match status" value="1"/>
</dbReference>
<dbReference type="Gene3D" id="1.20.1640.10">
    <property type="entry name" value="Multidrug efflux transporter AcrB transmembrane domain"/>
    <property type="match status" value="1"/>
</dbReference>
<dbReference type="InterPro" id="IPR050545">
    <property type="entry name" value="Mycobact_MmpL"/>
</dbReference>
<dbReference type="AlphaFoldDB" id="A0A919RK26"/>
<dbReference type="PANTHER" id="PTHR33406:SF13">
    <property type="entry name" value="MEMBRANE PROTEIN YDFJ"/>
    <property type="match status" value="1"/>
</dbReference>
<dbReference type="Proteomes" id="UP000606172">
    <property type="component" value="Unassembled WGS sequence"/>
</dbReference>
<accession>A0A919RK26</accession>
<sequence length="172" mass="18078">MGSHLDCPAVLGTLVIVWQWGWGTEAVLGVVPDGSIGTFVPVTVFAFLFGLTMDYEVFLLSRIKEEHDRTGNTETAVVSALGRTGRLINAAAVILFFSFASMAMTRELDVAVFASGVALGTSSMSLSSADSSSRHSSPLLDATTGGSRPAGAAPRRSSPTLPGSSADRRRRQ</sequence>
<keyword evidence="2" id="KW-1003">Cell membrane</keyword>
<evidence type="ECO:0000256" key="7">
    <source>
        <dbReference type="SAM" id="Phobius"/>
    </source>
</evidence>
<comment type="subcellular location">
    <subcellularLocation>
        <location evidence="1">Cell membrane</location>
        <topology evidence="1">Multi-pass membrane protein</topology>
    </subcellularLocation>
</comment>
<evidence type="ECO:0000256" key="3">
    <source>
        <dbReference type="ARBA" id="ARBA00022692"/>
    </source>
</evidence>
<dbReference type="InterPro" id="IPR004869">
    <property type="entry name" value="MMPL_dom"/>
</dbReference>
<keyword evidence="10" id="KW-1185">Reference proteome</keyword>
<feature type="domain" description="Membrane transport protein MMPL" evidence="8">
    <location>
        <begin position="10"/>
        <end position="118"/>
    </location>
</feature>
<feature type="region of interest" description="Disordered" evidence="6">
    <location>
        <begin position="128"/>
        <end position="172"/>
    </location>
</feature>